<dbReference type="InterPro" id="IPR039279">
    <property type="entry name" value="QRT3-like"/>
</dbReference>
<evidence type="ECO:0000259" key="1">
    <source>
        <dbReference type="Pfam" id="PF12708"/>
    </source>
</evidence>
<evidence type="ECO:0000313" key="2">
    <source>
        <dbReference type="EMBL" id="EHL02440.1"/>
    </source>
</evidence>
<dbReference type="Proteomes" id="UP000005446">
    <property type="component" value="Unassembled WGS sequence"/>
</dbReference>
<dbReference type="InterPro" id="IPR011050">
    <property type="entry name" value="Pectin_lyase_fold/virulence"/>
</dbReference>
<dbReference type="PANTHER" id="PTHR33928:SF2">
    <property type="entry name" value="PECTATE LYASE SUPERFAMILY PROTEIN DOMAIN-CONTAINING PROTEIN-RELATED"/>
    <property type="match status" value="1"/>
</dbReference>
<comment type="caution">
    <text evidence="2">The sequence shown here is derived from an EMBL/GenBank/DDBJ whole genome shotgun (WGS) entry which is preliminary data.</text>
</comment>
<dbReference type="InterPro" id="IPR012334">
    <property type="entry name" value="Pectin_lyas_fold"/>
</dbReference>
<feature type="domain" description="Rhamnogalacturonase A/B/Epimerase-like pectate lyase" evidence="1">
    <location>
        <begin position="42"/>
        <end position="99"/>
    </location>
</feature>
<dbReference type="Gene3D" id="2.160.20.10">
    <property type="entry name" value="Single-stranded right-handed beta-helix, Pectin lyase-like"/>
    <property type="match status" value="3"/>
</dbReference>
<dbReference type="HOGENOM" id="CLU_002540_2_2_1"/>
<feature type="domain" description="Rhamnogalacturonase A/B/Epimerase-like pectate lyase" evidence="1">
    <location>
        <begin position="100"/>
        <end position="214"/>
    </location>
</feature>
<protein>
    <submittedName>
        <fullName evidence="2">Putative Glucan 1,3-beta-glucosidase</fullName>
    </submittedName>
</protein>
<feature type="domain" description="Rhamnogalacturonase A/B/Epimerase-like pectate lyase" evidence="1">
    <location>
        <begin position="316"/>
        <end position="388"/>
    </location>
</feature>
<dbReference type="GO" id="GO:0004650">
    <property type="term" value="F:polygalacturonase activity"/>
    <property type="evidence" value="ECO:0007669"/>
    <property type="project" value="InterPro"/>
</dbReference>
<keyword evidence="3" id="KW-1185">Reference proteome</keyword>
<dbReference type="SUPFAM" id="SSF51126">
    <property type="entry name" value="Pectin lyase-like"/>
    <property type="match status" value="2"/>
</dbReference>
<dbReference type="AlphaFoldDB" id="H0EGA5"/>
<dbReference type="CDD" id="cd23668">
    <property type="entry name" value="GH55_beta13glucanase-like"/>
    <property type="match status" value="1"/>
</dbReference>
<gene>
    <name evidence="2" type="ORF">M7I_1517</name>
</gene>
<dbReference type="InterPro" id="IPR024535">
    <property type="entry name" value="RHGA/B-epi-like_pectate_lyase"/>
</dbReference>
<dbReference type="EMBL" id="AGUE01000023">
    <property type="protein sequence ID" value="EHL02440.1"/>
    <property type="molecule type" value="Genomic_DNA"/>
</dbReference>
<accession>H0EGA5</accession>
<reference evidence="2 3" key="1">
    <citation type="journal article" date="2012" name="Eukaryot. Cell">
        <title>Genome sequence of the fungus Glarea lozoyensis: the first genome sequence of a species from the Helotiaceae family.</title>
        <authorList>
            <person name="Youssar L."/>
            <person name="Gruening B.A."/>
            <person name="Erxleben A."/>
            <person name="Guenther S."/>
            <person name="Huettel W."/>
        </authorList>
    </citation>
    <scope>NUCLEOTIDE SEQUENCE [LARGE SCALE GENOMIC DNA]</scope>
    <source>
        <strain evidence="3">ATCC 74030 / MF5533</strain>
    </source>
</reference>
<evidence type="ECO:0000313" key="3">
    <source>
        <dbReference type="Proteomes" id="UP000005446"/>
    </source>
</evidence>
<sequence length="670" mass="71795">MIPSWANHYTSQVVLGQGYFLERIKHQGLAPFNPGGAGYNVFINVKRFGAKGDGVTDDTVAINAAIRQGARCVAGPANNGGCASSTTSPAIVYFPAGTYGAALVDADPYDSEVQDYGSTNVFYRQVRNLIIDTTSIPANQGATGLHWPTAQATSLQNVVFKMAEGAASQHTGVFIENGSGGFMTDLVFYGGKTGMTVGSQQFTTRNLTFFNHISNTPIAFKHARTADSSPKTGGSLVLENVLLTNVAVAVQQPTAQLDGNQLITSFVSGHAYDSKGPAILPNPTRPYNRPGSLLHGAGNYYTRSKPQYDTVPTLQFVSVRDAGAKGDAVTDDSAVLQSVIDSATAAGKIVFFDNGMYKVTKTIKIPAGAKIVGEAYPVILASGAFFQNMQAPVPVVQVGAAGESGHVEWSDMVISSQGPCAGAILIQWNLSSPPNAPSGMWDVHTRIGGMEITPSASGLYMENVWLWSADHDIEEVKNRQITVYSGRGLSISSTVGNIWLIGTSVEHHVFYQYQLTNTQNIFMGFIQTESPYYQPVSFAPTPFTTIAEQNDPDFGVYCKDKDVTCNEAWGARIVNSKNIMIYGAGFYQFFNNYRTKCTEHSGNGVYSANCQTQIFGIDTGGPTPTSGSSVYVYALNTVGVVSMIEFQGNSIAKQEDNTNGYAETIIMFST</sequence>
<name>H0EGA5_GLAL7</name>
<dbReference type="Pfam" id="PF12708">
    <property type="entry name" value="Pect-lyase_RHGA_epim"/>
    <property type="match status" value="3"/>
</dbReference>
<dbReference type="OrthoDB" id="1046782at2759"/>
<proteinExistence type="predicted"/>
<dbReference type="PANTHER" id="PTHR33928">
    <property type="entry name" value="POLYGALACTURONASE QRT3"/>
    <property type="match status" value="1"/>
</dbReference>
<dbReference type="InParanoid" id="H0EGA5"/>
<organism evidence="2 3">
    <name type="scientific">Glarea lozoyensis (strain ATCC 74030 / MF5533)</name>
    <dbReference type="NCBI Taxonomy" id="1104152"/>
    <lineage>
        <taxon>Eukaryota</taxon>
        <taxon>Fungi</taxon>
        <taxon>Dikarya</taxon>
        <taxon>Ascomycota</taxon>
        <taxon>Pezizomycotina</taxon>
        <taxon>Leotiomycetes</taxon>
        <taxon>Helotiales</taxon>
        <taxon>Helotiaceae</taxon>
        <taxon>Glarea</taxon>
    </lineage>
</organism>